<dbReference type="GO" id="GO:0006526">
    <property type="term" value="P:L-arginine biosynthetic process"/>
    <property type="evidence" value="ECO:0007669"/>
    <property type="project" value="UniProtKB-ARBA"/>
</dbReference>
<dbReference type="InterPro" id="IPR004636">
    <property type="entry name" value="AcOrn/SuccOrn_fam"/>
</dbReference>
<evidence type="ECO:0000256" key="1">
    <source>
        <dbReference type="ARBA" id="ARBA00001933"/>
    </source>
</evidence>
<name>A0A1V4INN9_9CLOT</name>
<dbReference type="InterPro" id="IPR050103">
    <property type="entry name" value="Class-III_PLP-dep_AT"/>
</dbReference>
<dbReference type="GO" id="GO:0030170">
    <property type="term" value="F:pyridoxal phosphate binding"/>
    <property type="evidence" value="ECO:0007669"/>
    <property type="project" value="InterPro"/>
</dbReference>
<protein>
    <submittedName>
        <fullName evidence="8">Acetylornithine aminotransferase</fullName>
        <ecNumber evidence="8">2.6.1.11</ecNumber>
    </submittedName>
</protein>
<dbReference type="InterPro" id="IPR015424">
    <property type="entry name" value="PyrdxlP-dep_Trfase"/>
</dbReference>
<dbReference type="EC" id="2.6.1.11" evidence="8"/>
<dbReference type="Gene3D" id="3.90.1150.10">
    <property type="entry name" value="Aspartate Aminotransferase, domain 1"/>
    <property type="match status" value="1"/>
</dbReference>
<evidence type="ECO:0000313" key="8">
    <source>
        <dbReference type="EMBL" id="OPJ61662.1"/>
    </source>
</evidence>
<dbReference type="NCBIfam" id="NF002325">
    <property type="entry name" value="PRK01278.1"/>
    <property type="match status" value="1"/>
</dbReference>
<dbReference type="AlphaFoldDB" id="A0A1V4INN9"/>
<dbReference type="GO" id="GO:0003992">
    <property type="term" value="F:N2-acetyl-L-ornithine:2-oxoglutarate 5-aminotransferase activity"/>
    <property type="evidence" value="ECO:0007669"/>
    <property type="project" value="UniProtKB-EC"/>
</dbReference>
<comment type="similarity">
    <text evidence="7">Belongs to the class-III pyridoxal-phosphate-dependent aminotransferase family.</text>
</comment>
<dbReference type="STRING" id="1450648.CLORY_21620"/>
<gene>
    <name evidence="8" type="primary">argD</name>
    <name evidence="8" type="ORF">CLORY_21620</name>
</gene>
<comment type="caution">
    <text evidence="8">The sequence shown here is derived from an EMBL/GenBank/DDBJ whole genome shotgun (WGS) entry which is preliminary data.</text>
</comment>
<dbReference type="GO" id="GO:0042802">
    <property type="term" value="F:identical protein binding"/>
    <property type="evidence" value="ECO:0007669"/>
    <property type="project" value="TreeGrafter"/>
</dbReference>
<reference evidence="8 9" key="1">
    <citation type="submission" date="2017-03" db="EMBL/GenBank/DDBJ databases">
        <title>Genome sequence of Clostridium oryzae DSM 28571.</title>
        <authorList>
            <person name="Poehlein A."/>
            <person name="Daniel R."/>
        </authorList>
    </citation>
    <scope>NUCLEOTIDE SEQUENCE [LARGE SCALE GENOMIC DNA]</scope>
    <source>
        <strain evidence="8 9">DSM 28571</strain>
    </source>
</reference>
<evidence type="ECO:0000256" key="5">
    <source>
        <dbReference type="ARBA" id="ARBA00022898"/>
    </source>
</evidence>
<evidence type="ECO:0000313" key="9">
    <source>
        <dbReference type="Proteomes" id="UP000190080"/>
    </source>
</evidence>
<organism evidence="8 9">
    <name type="scientific">Clostridium oryzae</name>
    <dbReference type="NCBI Taxonomy" id="1450648"/>
    <lineage>
        <taxon>Bacteria</taxon>
        <taxon>Bacillati</taxon>
        <taxon>Bacillota</taxon>
        <taxon>Clostridia</taxon>
        <taxon>Eubacteriales</taxon>
        <taxon>Clostridiaceae</taxon>
        <taxon>Clostridium</taxon>
    </lineage>
</organism>
<proteinExistence type="inferred from homology"/>
<evidence type="ECO:0000256" key="3">
    <source>
        <dbReference type="ARBA" id="ARBA00022605"/>
    </source>
</evidence>
<dbReference type="InterPro" id="IPR049704">
    <property type="entry name" value="Aminotrans_3_PPA_site"/>
</dbReference>
<evidence type="ECO:0000256" key="2">
    <source>
        <dbReference type="ARBA" id="ARBA00022576"/>
    </source>
</evidence>
<evidence type="ECO:0000256" key="7">
    <source>
        <dbReference type="RuleBase" id="RU003560"/>
    </source>
</evidence>
<sequence length="388" mass="42170">MMTENHVMNTYKRYALELVSGKGTKVYDKNGKEYIDFVSGVAVNCLGHCPPAIVNTINEQTKKLIHVSNNYWNEYNIKLSNILCEYCDHTEVFFTNSGTEAIEGALKCAKKFGTINGDGNKNKIIYMNNSFHGRTLGSLSVTGQSKYQQDYLPLIPNTVSIDFNNIEQLKEAFDDTVCGIILEPVQGEGGINVATKEFLQTARDLCDKYNALLIFDEVQCGLGRLGTMFAYKSFGVIPDIICIAKALGGGFPIGAFLTNTKSSVLTYGDHGSTYGGNPLACAVGCTILKELSGGIIDAIPQKSDYIVNKLTALKEKYPIIEQIKGMGLLLGIKLSIPTDVVIGSCIEKGLLVIPAAGNVIRLLPPLNVSTEDIDAAIKILEEAIKDNK</sequence>
<dbReference type="EMBL" id="MZGV01000020">
    <property type="protein sequence ID" value="OPJ61662.1"/>
    <property type="molecule type" value="Genomic_DNA"/>
</dbReference>
<comment type="cofactor">
    <cofactor evidence="1">
        <name>pyridoxal 5'-phosphate</name>
        <dbReference type="ChEBI" id="CHEBI:597326"/>
    </cofactor>
</comment>
<dbReference type="InterPro" id="IPR015422">
    <property type="entry name" value="PyrdxlP-dep_Trfase_small"/>
</dbReference>
<dbReference type="InterPro" id="IPR015421">
    <property type="entry name" value="PyrdxlP-dep_Trfase_major"/>
</dbReference>
<evidence type="ECO:0000256" key="4">
    <source>
        <dbReference type="ARBA" id="ARBA00022679"/>
    </source>
</evidence>
<keyword evidence="5 7" id="KW-0663">Pyridoxal phosphate</keyword>
<dbReference type="PIRSF" id="PIRSF000521">
    <property type="entry name" value="Transaminase_4ab_Lys_Orn"/>
    <property type="match status" value="1"/>
</dbReference>
<dbReference type="SUPFAM" id="SSF53383">
    <property type="entry name" value="PLP-dependent transferases"/>
    <property type="match status" value="1"/>
</dbReference>
<dbReference type="NCBIfam" id="TIGR00707">
    <property type="entry name" value="argD"/>
    <property type="match status" value="1"/>
</dbReference>
<comment type="pathway">
    <text evidence="6">Amino-acid biosynthesis.</text>
</comment>
<dbReference type="PROSITE" id="PS00600">
    <property type="entry name" value="AA_TRANSFER_CLASS_3"/>
    <property type="match status" value="1"/>
</dbReference>
<dbReference type="CDD" id="cd00610">
    <property type="entry name" value="OAT_like"/>
    <property type="match status" value="1"/>
</dbReference>
<keyword evidence="4 8" id="KW-0808">Transferase</keyword>
<keyword evidence="2 8" id="KW-0032">Aminotransferase</keyword>
<accession>A0A1V4INN9</accession>
<dbReference type="Gene3D" id="3.40.640.10">
    <property type="entry name" value="Type I PLP-dependent aspartate aminotransferase-like (Major domain)"/>
    <property type="match status" value="1"/>
</dbReference>
<dbReference type="FunFam" id="3.40.640.10:FF:000004">
    <property type="entry name" value="Acetylornithine aminotransferase"/>
    <property type="match status" value="1"/>
</dbReference>
<dbReference type="Pfam" id="PF00202">
    <property type="entry name" value="Aminotran_3"/>
    <property type="match status" value="1"/>
</dbReference>
<dbReference type="InterPro" id="IPR005814">
    <property type="entry name" value="Aminotrans_3"/>
</dbReference>
<keyword evidence="9" id="KW-1185">Reference proteome</keyword>
<dbReference type="PANTHER" id="PTHR11986:SF79">
    <property type="entry name" value="ACETYLORNITHINE AMINOTRANSFERASE, MITOCHONDRIAL"/>
    <property type="match status" value="1"/>
</dbReference>
<evidence type="ECO:0000256" key="6">
    <source>
        <dbReference type="ARBA" id="ARBA00029440"/>
    </source>
</evidence>
<dbReference type="Proteomes" id="UP000190080">
    <property type="component" value="Unassembled WGS sequence"/>
</dbReference>
<keyword evidence="3" id="KW-0028">Amino-acid biosynthesis</keyword>
<dbReference type="PANTHER" id="PTHR11986">
    <property type="entry name" value="AMINOTRANSFERASE CLASS III"/>
    <property type="match status" value="1"/>
</dbReference>